<evidence type="ECO:0000313" key="6">
    <source>
        <dbReference type="Proteomes" id="UP000663829"/>
    </source>
</evidence>
<evidence type="ECO:0000259" key="1">
    <source>
        <dbReference type="PROSITE" id="PS50908"/>
    </source>
</evidence>
<keyword evidence="6" id="KW-1185">Reference proteome</keyword>
<name>A0A814N0L3_9BILA</name>
<dbReference type="EMBL" id="CAJOBC010005118">
    <property type="protein sequence ID" value="CAF3852431.1"/>
    <property type="molecule type" value="Genomic_DNA"/>
</dbReference>
<dbReference type="PROSITE" id="PS50908">
    <property type="entry name" value="RWD"/>
    <property type="match status" value="1"/>
</dbReference>
<protein>
    <recommendedName>
        <fullName evidence="1">RWD domain-containing protein</fullName>
    </recommendedName>
</protein>
<dbReference type="SUPFAM" id="SSF54495">
    <property type="entry name" value="UBC-like"/>
    <property type="match status" value="1"/>
</dbReference>
<sequence length="287" mass="33242">MSETIALASKRTNEEEINCLRDHFKENIRVLENIGQLSYIIKICLDEYDASLTFQLDSSYPIKPPEIILTAPRLTPEQILSASKYLQSYSQTLIGQVMVLNIYKQLLKWFAENNIQMVRISGEKSPQILSSVTTNGTSYFSKKSNINGRRNSISEENKEKTSSMKIVDDIISRIQLDTRLKKEHFSIGYIDQFLGVQEKLFTDFNFEIDLKCLDNRCSTKLCIPKHRIQYFKYHNEIIWDKCTRTDNISDSTCGQLTLYDIIQRLPPIIKDNNSKTNDDNERSVKSL</sequence>
<comment type="caution">
    <text evidence="2">The sequence shown here is derived from an EMBL/GenBank/DDBJ whole genome shotgun (WGS) entry which is preliminary data.</text>
</comment>
<dbReference type="EMBL" id="CAJNOK010020852">
    <property type="protein sequence ID" value="CAF1322942.1"/>
    <property type="molecule type" value="Genomic_DNA"/>
</dbReference>
<dbReference type="InterPro" id="IPR006575">
    <property type="entry name" value="RWD_dom"/>
</dbReference>
<dbReference type="Pfam" id="PF04457">
    <property type="entry name" value="MJ1316"/>
    <property type="match status" value="1"/>
</dbReference>
<dbReference type="PANTHER" id="PTHR46729">
    <property type="entry name" value="LEUKOCYTE RECEPTOR CLUSTER MEMBER 9"/>
    <property type="match status" value="1"/>
</dbReference>
<evidence type="ECO:0000313" key="3">
    <source>
        <dbReference type="EMBL" id="CAF1322942.1"/>
    </source>
</evidence>
<dbReference type="Proteomes" id="UP000663829">
    <property type="component" value="Unassembled WGS sequence"/>
</dbReference>
<evidence type="ECO:0000313" key="4">
    <source>
        <dbReference type="EMBL" id="CAF3852431.1"/>
    </source>
</evidence>
<dbReference type="OrthoDB" id="10263155at2759"/>
<dbReference type="AlphaFoldDB" id="A0A814N0L3"/>
<evidence type="ECO:0000313" key="5">
    <source>
        <dbReference type="EMBL" id="CAF4133408.1"/>
    </source>
</evidence>
<dbReference type="InterPro" id="IPR016135">
    <property type="entry name" value="UBQ-conjugating_enzyme/RWD"/>
</dbReference>
<evidence type="ECO:0000313" key="2">
    <source>
        <dbReference type="EMBL" id="CAF1086900.1"/>
    </source>
</evidence>
<gene>
    <name evidence="2" type="ORF">GPM918_LOCUS18053</name>
    <name evidence="3" type="ORF">OVA965_LOCUS29526</name>
    <name evidence="4" type="ORF">SRO942_LOCUS18050</name>
    <name evidence="5" type="ORF">TMI583_LOCUS30299</name>
</gene>
<organism evidence="2 6">
    <name type="scientific">Didymodactylos carnosus</name>
    <dbReference type="NCBI Taxonomy" id="1234261"/>
    <lineage>
        <taxon>Eukaryota</taxon>
        <taxon>Metazoa</taxon>
        <taxon>Spiralia</taxon>
        <taxon>Gnathifera</taxon>
        <taxon>Rotifera</taxon>
        <taxon>Eurotatoria</taxon>
        <taxon>Bdelloidea</taxon>
        <taxon>Philodinida</taxon>
        <taxon>Philodinidae</taxon>
        <taxon>Didymodactylos</taxon>
    </lineage>
</organism>
<reference evidence="2" key="1">
    <citation type="submission" date="2021-02" db="EMBL/GenBank/DDBJ databases">
        <authorList>
            <person name="Nowell W R."/>
        </authorList>
    </citation>
    <scope>NUCLEOTIDE SEQUENCE</scope>
</reference>
<dbReference type="SMART" id="SM00591">
    <property type="entry name" value="RWD"/>
    <property type="match status" value="1"/>
</dbReference>
<dbReference type="EMBL" id="CAJNOQ010005118">
    <property type="protein sequence ID" value="CAF1086900.1"/>
    <property type="molecule type" value="Genomic_DNA"/>
</dbReference>
<accession>A0A814N0L3</accession>
<dbReference type="Proteomes" id="UP000681722">
    <property type="component" value="Unassembled WGS sequence"/>
</dbReference>
<feature type="domain" description="RWD" evidence="1">
    <location>
        <begin position="15"/>
        <end position="113"/>
    </location>
</feature>
<dbReference type="Proteomes" id="UP000682733">
    <property type="component" value="Unassembled WGS sequence"/>
</dbReference>
<dbReference type="EMBL" id="CAJOBA010042455">
    <property type="protein sequence ID" value="CAF4133408.1"/>
    <property type="molecule type" value="Genomic_DNA"/>
</dbReference>
<dbReference type="Gene3D" id="3.10.110.10">
    <property type="entry name" value="Ubiquitin Conjugating Enzyme"/>
    <property type="match status" value="1"/>
</dbReference>
<dbReference type="Proteomes" id="UP000677228">
    <property type="component" value="Unassembled WGS sequence"/>
</dbReference>
<dbReference type="Pfam" id="PF05773">
    <property type="entry name" value="RWD"/>
    <property type="match status" value="1"/>
</dbReference>
<dbReference type="PANTHER" id="PTHR46729:SF1">
    <property type="entry name" value="LEUKOCYTE RECEPTOR CLUSTER MEMBER 9"/>
    <property type="match status" value="1"/>
</dbReference>
<dbReference type="InterPro" id="IPR042653">
    <property type="entry name" value="Leng9"/>
</dbReference>
<dbReference type="InterPro" id="IPR040459">
    <property type="entry name" value="MJ1316"/>
</dbReference>
<proteinExistence type="predicted"/>